<name>A0A4Q9Y3V8_9LACO</name>
<feature type="transmembrane region" description="Helical" evidence="7">
    <location>
        <begin position="143"/>
        <end position="162"/>
    </location>
</feature>
<evidence type="ECO:0000256" key="7">
    <source>
        <dbReference type="SAM" id="Phobius"/>
    </source>
</evidence>
<dbReference type="GO" id="GO:0022857">
    <property type="term" value="F:transmembrane transporter activity"/>
    <property type="evidence" value="ECO:0007669"/>
    <property type="project" value="InterPro"/>
</dbReference>
<evidence type="ECO:0000313" key="10">
    <source>
        <dbReference type="Proteomes" id="UP000292648"/>
    </source>
</evidence>
<keyword evidence="6 7" id="KW-0472">Membrane</keyword>
<dbReference type="PANTHER" id="PTHR23513:SF11">
    <property type="entry name" value="STAPHYLOFERRIN A TRANSPORTER"/>
    <property type="match status" value="1"/>
</dbReference>
<evidence type="ECO:0000256" key="6">
    <source>
        <dbReference type="ARBA" id="ARBA00023136"/>
    </source>
</evidence>
<sequence>MNMTKLLGKREFRNFFLADIISGFGVGLTTVGANWYMLQSTHSNKLVGMYLTVNVLAGFLMSPFAGSLTDKFSRKQVILWTFLGRALPMILIVFVTGYAGFNLWAMYGLAILTGAGWITYMAASRSYVQAILPEKLLGTANSFIEVSLQVGMFAAGAISGIILNYTGFMTILMINIGMFLVAVLLVAAIKADSPINANKEENKVSTSFFNGLEYIMKHKSILSMGVISILPLIVTQLFNVSSPDYVSTILKANSVVYGFVDMGYGIGGLVAGLITGYLINRFKNKNIIVWFFALATMGLLTLYLTHLIALTYVCTFSLGLSNSALRVVINTVLMKRVDKQFMGRATSIWNGTAQLIEVFAATLMGVANDKFGANIGFLWMAMIMLIGAAWSFVMLNTRKLRSKQV</sequence>
<dbReference type="CDD" id="cd06173">
    <property type="entry name" value="MFS_MefA_like"/>
    <property type="match status" value="1"/>
</dbReference>
<dbReference type="Gene3D" id="1.20.1250.20">
    <property type="entry name" value="MFS general substrate transporter like domains"/>
    <property type="match status" value="1"/>
</dbReference>
<dbReference type="InterPro" id="IPR036259">
    <property type="entry name" value="MFS_trans_sf"/>
</dbReference>
<dbReference type="InterPro" id="IPR020846">
    <property type="entry name" value="MFS_dom"/>
</dbReference>
<dbReference type="Proteomes" id="UP000292648">
    <property type="component" value="Unassembled WGS sequence"/>
</dbReference>
<feature type="transmembrane region" description="Helical" evidence="7">
    <location>
        <begin position="104"/>
        <end position="123"/>
    </location>
</feature>
<feature type="domain" description="Major facilitator superfamily (MFS) profile" evidence="8">
    <location>
        <begin position="1"/>
        <end position="399"/>
    </location>
</feature>
<evidence type="ECO:0000313" key="9">
    <source>
        <dbReference type="EMBL" id="TBX39865.1"/>
    </source>
</evidence>
<protein>
    <submittedName>
        <fullName evidence="9">MFS transporter</fullName>
    </submittedName>
</protein>
<dbReference type="EMBL" id="SEHH01000088">
    <property type="protein sequence ID" value="TBX39865.1"/>
    <property type="molecule type" value="Genomic_DNA"/>
</dbReference>
<reference evidence="9 10" key="1">
    <citation type="submission" date="2019-01" db="EMBL/GenBank/DDBJ databases">
        <title>Draft genome sequence of Lactobacillus paraplantarum OSY-TC318, a Producer of the novel lantibiotic Paraplantaracin TC318.</title>
        <authorList>
            <person name="Hussein W.E."/>
            <person name="Huang E."/>
            <person name="Yousef A.E."/>
        </authorList>
    </citation>
    <scope>NUCLEOTIDE SEQUENCE [LARGE SCALE GENOMIC DNA]</scope>
    <source>
        <strain evidence="9 10">OSY-TC318</strain>
    </source>
</reference>
<dbReference type="PROSITE" id="PS50850">
    <property type="entry name" value="MFS"/>
    <property type="match status" value="1"/>
</dbReference>
<dbReference type="Pfam" id="PF07690">
    <property type="entry name" value="MFS_1"/>
    <property type="match status" value="2"/>
</dbReference>
<proteinExistence type="predicted"/>
<gene>
    <name evidence="9" type="ORF">EUZ87_11935</name>
</gene>
<evidence type="ECO:0000256" key="3">
    <source>
        <dbReference type="ARBA" id="ARBA00022475"/>
    </source>
</evidence>
<evidence type="ECO:0000256" key="1">
    <source>
        <dbReference type="ARBA" id="ARBA00004651"/>
    </source>
</evidence>
<feature type="transmembrane region" description="Helical" evidence="7">
    <location>
        <begin position="262"/>
        <end position="280"/>
    </location>
</feature>
<dbReference type="InterPro" id="IPR011701">
    <property type="entry name" value="MFS"/>
</dbReference>
<dbReference type="AlphaFoldDB" id="A0A4Q9Y3V8"/>
<feature type="transmembrane region" description="Helical" evidence="7">
    <location>
        <begin position="47"/>
        <end position="65"/>
    </location>
</feature>
<feature type="transmembrane region" description="Helical" evidence="7">
    <location>
        <begin position="373"/>
        <end position="395"/>
    </location>
</feature>
<feature type="transmembrane region" description="Helical" evidence="7">
    <location>
        <begin position="287"/>
        <end position="304"/>
    </location>
</feature>
<dbReference type="SUPFAM" id="SSF103473">
    <property type="entry name" value="MFS general substrate transporter"/>
    <property type="match status" value="1"/>
</dbReference>
<comment type="subcellular location">
    <subcellularLocation>
        <location evidence="1">Cell membrane</location>
        <topology evidence="1">Multi-pass membrane protein</topology>
    </subcellularLocation>
</comment>
<keyword evidence="4 7" id="KW-0812">Transmembrane</keyword>
<keyword evidence="3" id="KW-1003">Cell membrane</keyword>
<evidence type="ECO:0000256" key="5">
    <source>
        <dbReference type="ARBA" id="ARBA00022989"/>
    </source>
</evidence>
<dbReference type="PANTHER" id="PTHR23513">
    <property type="entry name" value="INTEGRAL MEMBRANE EFFLUX PROTEIN-RELATED"/>
    <property type="match status" value="1"/>
</dbReference>
<evidence type="ECO:0000259" key="8">
    <source>
        <dbReference type="PROSITE" id="PS50850"/>
    </source>
</evidence>
<feature type="transmembrane region" description="Helical" evidence="7">
    <location>
        <begin position="12"/>
        <end position="35"/>
    </location>
</feature>
<evidence type="ECO:0000256" key="2">
    <source>
        <dbReference type="ARBA" id="ARBA00022448"/>
    </source>
</evidence>
<keyword evidence="2" id="KW-0813">Transport</keyword>
<comment type="caution">
    <text evidence="9">The sequence shown here is derived from an EMBL/GenBank/DDBJ whole genome shotgun (WGS) entry which is preliminary data.</text>
</comment>
<feature type="transmembrane region" description="Helical" evidence="7">
    <location>
        <begin position="221"/>
        <end position="242"/>
    </location>
</feature>
<dbReference type="GO" id="GO:0005886">
    <property type="term" value="C:plasma membrane"/>
    <property type="evidence" value="ECO:0007669"/>
    <property type="project" value="UniProtKB-SubCell"/>
</dbReference>
<feature type="transmembrane region" description="Helical" evidence="7">
    <location>
        <begin position="77"/>
        <end position="98"/>
    </location>
</feature>
<evidence type="ECO:0000256" key="4">
    <source>
        <dbReference type="ARBA" id="ARBA00022692"/>
    </source>
</evidence>
<accession>A0A4Q9Y3V8</accession>
<keyword evidence="5 7" id="KW-1133">Transmembrane helix</keyword>
<organism evidence="9 10">
    <name type="scientific">Lactiplantibacillus paraplantarum</name>
    <dbReference type="NCBI Taxonomy" id="60520"/>
    <lineage>
        <taxon>Bacteria</taxon>
        <taxon>Bacillati</taxon>
        <taxon>Bacillota</taxon>
        <taxon>Bacilli</taxon>
        <taxon>Lactobacillales</taxon>
        <taxon>Lactobacillaceae</taxon>
        <taxon>Lactiplantibacillus</taxon>
    </lineage>
</organism>
<feature type="transmembrane region" description="Helical" evidence="7">
    <location>
        <begin position="168"/>
        <end position="189"/>
    </location>
</feature>